<evidence type="ECO:0000256" key="3">
    <source>
        <dbReference type="SAM" id="MobiDB-lite"/>
    </source>
</evidence>
<dbReference type="FunCoup" id="A7F784">
    <property type="interactions" value="974"/>
</dbReference>
<reference evidence="7" key="1">
    <citation type="journal article" date="2011" name="PLoS Genet.">
        <title>Genomic analysis of the necrotrophic fungal pathogens Sclerotinia sclerotiorum and Botrytis cinerea.</title>
        <authorList>
            <person name="Amselem J."/>
            <person name="Cuomo C.A."/>
            <person name="van Kan J.A."/>
            <person name="Viaud M."/>
            <person name="Benito E.P."/>
            <person name="Couloux A."/>
            <person name="Coutinho P.M."/>
            <person name="de Vries R.P."/>
            <person name="Dyer P.S."/>
            <person name="Fillinger S."/>
            <person name="Fournier E."/>
            <person name="Gout L."/>
            <person name="Hahn M."/>
            <person name="Kohn L."/>
            <person name="Lapalu N."/>
            <person name="Plummer K.M."/>
            <person name="Pradier J.M."/>
            <person name="Quevillon E."/>
            <person name="Sharon A."/>
            <person name="Simon A."/>
            <person name="ten Have A."/>
            <person name="Tudzynski B."/>
            <person name="Tudzynski P."/>
            <person name="Wincker P."/>
            <person name="Andrew M."/>
            <person name="Anthouard V."/>
            <person name="Beever R.E."/>
            <person name="Beffa R."/>
            <person name="Benoit I."/>
            <person name="Bouzid O."/>
            <person name="Brault B."/>
            <person name="Chen Z."/>
            <person name="Choquer M."/>
            <person name="Collemare J."/>
            <person name="Cotton P."/>
            <person name="Danchin E.G."/>
            <person name="Da Silva C."/>
            <person name="Gautier A."/>
            <person name="Giraud C."/>
            <person name="Giraud T."/>
            <person name="Gonzalez C."/>
            <person name="Grossetete S."/>
            <person name="Guldener U."/>
            <person name="Henrissat B."/>
            <person name="Howlett B.J."/>
            <person name="Kodira C."/>
            <person name="Kretschmer M."/>
            <person name="Lappartient A."/>
            <person name="Leroch M."/>
            <person name="Levis C."/>
            <person name="Mauceli E."/>
            <person name="Neuveglise C."/>
            <person name="Oeser B."/>
            <person name="Pearson M."/>
            <person name="Poulain J."/>
            <person name="Poussereau N."/>
            <person name="Quesneville H."/>
            <person name="Rascle C."/>
            <person name="Schumacher J."/>
            <person name="Segurens B."/>
            <person name="Sexton A."/>
            <person name="Silva E."/>
            <person name="Sirven C."/>
            <person name="Soanes D.M."/>
            <person name="Talbot N.J."/>
            <person name="Templeton M."/>
            <person name="Yandava C."/>
            <person name="Yarden O."/>
            <person name="Zeng Q."/>
            <person name="Rollins J.A."/>
            <person name="Lebrun M.H."/>
            <person name="Dickman M."/>
        </authorList>
    </citation>
    <scope>NUCLEOTIDE SEQUENCE [LARGE SCALE GENOMIC DNA]</scope>
    <source>
        <strain evidence="7">ATCC 18683 / 1980 / Ss-1</strain>
    </source>
</reference>
<evidence type="ECO:0000256" key="4">
    <source>
        <dbReference type="SAM" id="Phobius"/>
    </source>
</evidence>
<accession>A7F784</accession>
<dbReference type="PANTHER" id="PTHR19965">
    <property type="entry name" value="RNA AND EXPORT FACTOR BINDING PROTEIN"/>
    <property type="match status" value="1"/>
</dbReference>
<evidence type="ECO:0000259" key="5">
    <source>
        <dbReference type="PROSITE" id="PS50102"/>
    </source>
</evidence>
<dbReference type="STRING" id="665079.A7F784"/>
<dbReference type="Pfam" id="PF00076">
    <property type="entry name" value="RRM_1"/>
    <property type="match status" value="1"/>
</dbReference>
<dbReference type="Proteomes" id="UP000001312">
    <property type="component" value="Unassembled WGS sequence"/>
</dbReference>
<dbReference type="eggNOG" id="KOG0533">
    <property type="taxonomic scope" value="Eukaryota"/>
</dbReference>
<dbReference type="AlphaFoldDB" id="A7F784"/>
<feature type="region of interest" description="Disordered" evidence="3">
    <location>
        <begin position="240"/>
        <end position="263"/>
    </location>
</feature>
<dbReference type="GO" id="GO:0003729">
    <property type="term" value="F:mRNA binding"/>
    <property type="evidence" value="ECO:0000318"/>
    <property type="project" value="GO_Central"/>
</dbReference>
<evidence type="ECO:0000256" key="1">
    <source>
        <dbReference type="ARBA" id="ARBA00022884"/>
    </source>
</evidence>
<evidence type="ECO:0000313" key="6">
    <source>
        <dbReference type="EMBL" id="EDN98605.1"/>
    </source>
</evidence>
<evidence type="ECO:0000313" key="7">
    <source>
        <dbReference type="Proteomes" id="UP000001312"/>
    </source>
</evidence>
<dbReference type="GeneID" id="5481721"/>
<dbReference type="HOGENOM" id="CLU_052367_2_0_1"/>
<keyword evidence="4" id="KW-1133">Transmembrane helix</keyword>
<feature type="compositionally biased region" description="Polar residues" evidence="3">
    <location>
        <begin position="249"/>
        <end position="260"/>
    </location>
</feature>
<feature type="transmembrane region" description="Helical" evidence="4">
    <location>
        <begin position="305"/>
        <end position="323"/>
    </location>
</feature>
<dbReference type="InterPro" id="IPR025715">
    <property type="entry name" value="FoP_C"/>
</dbReference>
<protein>
    <recommendedName>
        <fullName evidence="5">RRM domain-containing protein</fullName>
    </recommendedName>
</protein>
<keyword evidence="4" id="KW-0472">Membrane</keyword>
<dbReference type="SMART" id="SM01218">
    <property type="entry name" value="FoP_duplication"/>
    <property type="match status" value="1"/>
</dbReference>
<keyword evidence="7" id="KW-1185">Reference proteome</keyword>
<gene>
    <name evidence="6" type="ORF">SS1G_13464</name>
</gene>
<keyword evidence="4" id="KW-0812">Transmembrane</keyword>
<feature type="domain" description="RRM" evidence="5">
    <location>
        <begin position="74"/>
        <end position="164"/>
    </location>
</feature>
<dbReference type="Gene3D" id="3.30.70.330">
    <property type="match status" value="1"/>
</dbReference>
<dbReference type="GO" id="GO:0005634">
    <property type="term" value="C:nucleus"/>
    <property type="evidence" value="ECO:0000318"/>
    <property type="project" value="GO_Central"/>
</dbReference>
<feature type="region of interest" description="Disordered" evidence="3">
    <location>
        <begin position="1"/>
        <end position="75"/>
    </location>
</feature>
<dbReference type="PROSITE" id="PS50102">
    <property type="entry name" value="RRM"/>
    <property type="match status" value="1"/>
</dbReference>
<sequence length="324" mass="33865">MSSDKLGQSLDEILATQRASGAGRGGRGGRRGGRPSGGRNATAAPVGGVSKSKKPVKGSVKPAPTGPSGGNAPSRIVVSNLPYDVTEQQIKLLISNLAQTNDGEYFHEAKLHTKSVQLVYGPNGASRGEANITFHRPGDAAAAVSKLNGVKVDNRSLRVQLLVDAQAAAAFEEKAAKRLMDRISSTPKPQPKSAVPNKANGKDQGSKRGGKRGSRGSIARPAKKTAEELDLEMADYWESGNAAGGETGGDNQAANSTVQPAANGDANMDDEILVCTTKIVLASPVRIFTGEEATVLKILPHPAPTTYFTLMLIVLLLLPHAFFL</sequence>
<dbReference type="PANTHER" id="PTHR19965:SF35">
    <property type="entry name" value="RNA ANNEALING PROTEIN YRA1"/>
    <property type="match status" value="1"/>
</dbReference>
<dbReference type="EMBL" id="CH476645">
    <property type="protein sequence ID" value="EDN98605.1"/>
    <property type="molecule type" value="Genomic_DNA"/>
</dbReference>
<organism evidence="6 7">
    <name type="scientific">Sclerotinia sclerotiorum (strain ATCC 18683 / 1980 / Ss-1)</name>
    <name type="common">White mold</name>
    <name type="synonym">Whetzelinia sclerotiorum</name>
    <dbReference type="NCBI Taxonomy" id="665079"/>
    <lineage>
        <taxon>Eukaryota</taxon>
        <taxon>Fungi</taxon>
        <taxon>Dikarya</taxon>
        <taxon>Ascomycota</taxon>
        <taxon>Pezizomycotina</taxon>
        <taxon>Leotiomycetes</taxon>
        <taxon>Helotiales</taxon>
        <taxon>Sclerotiniaceae</taxon>
        <taxon>Sclerotinia</taxon>
    </lineage>
</organism>
<dbReference type="OMA" id="MADYWES"/>
<dbReference type="SUPFAM" id="SSF54928">
    <property type="entry name" value="RNA-binding domain, RBD"/>
    <property type="match status" value="1"/>
</dbReference>
<dbReference type="InterPro" id="IPR051229">
    <property type="entry name" value="ALYREF_mRNA_export"/>
</dbReference>
<proteinExistence type="predicted"/>
<dbReference type="RefSeq" id="XP_001585580.1">
    <property type="nucleotide sequence ID" value="XM_001585530.1"/>
</dbReference>
<name>A7F784_SCLS1</name>
<feature type="region of interest" description="Disordered" evidence="3">
    <location>
        <begin position="184"/>
        <end position="224"/>
    </location>
</feature>
<dbReference type="SMART" id="SM00360">
    <property type="entry name" value="RRM"/>
    <property type="match status" value="1"/>
</dbReference>
<keyword evidence="1 2" id="KW-0694">RNA-binding</keyword>
<dbReference type="InterPro" id="IPR035979">
    <property type="entry name" value="RBD_domain_sf"/>
</dbReference>
<dbReference type="KEGG" id="ssl:SS1G_13464"/>
<dbReference type="InterPro" id="IPR012677">
    <property type="entry name" value="Nucleotide-bd_a/b_plait_sf"/>
</dbReference>
<evidence type="ECO:0000256" key="2">
    <source>
        <dbReference type="PROSITE-ProRule" id="PRU00176"/>
    </source>
</evidence>
<dbReference type="InParanoid" id="A7F784"/>
<dbReference type="InterPro" id="IPR000504">
    <property type="entry name" value="RRM_dom"/>
</dbReference>